<feature type="region of interest" description="Disordered" evidence="1">
    <location>
        <begin position="115"/>
        <end position="150"/>
    </location>
</feature>
<dbReference type="InterPro" id="IPR036915">
    <property type="entry name" value="Cyclin-like_sf"/>
</dbReference>
<proteinExistence type="predicted"/>
<gene>
    <name evidence="2" type="ORF">OAUR00152_LOCUS34563</name>
</gene>
<dbReference type="SUPFAM" id="SSF47954">
    <property type="entry name" value="Cyclin-like"/>
    <property type="match status" value="1"/>
</dbReference>
<feature type="region of interest" description="Disordered" evidence="1">
    <location>
        <begin position="43"/>
        <end position="71"/>
    </location>
</feature>
<name>A0A7S4NA06_9STRA</name>
<dbReference type="InterPro" id="IPR039361">
    <property type="entry name" value="Cyclin"/>
</dbReference>
<dbReference type="Gene3D" id="1.10.472.10">
    <property type="entry name" value="Cyclin-like"/>
    <property type="match status" value="2"/>
</dbReference>
<dbReference type="EMBL" id="HBKQ01050101">
    <property type="protein sequence ID" value="CAE2275484.1"/>
    <property type="molecule type" value="Transcribed_RNA"/>
</dbReference>
<protein>
    <recommendedName>
        <fullName evidence="3">Cyclin N-terminal domain-containing protein</fullName>
    </recommendedName>
</protein>
<evidence type="ECO:0000313" key="2">
    <source>
        <dbReference type="EMBL" id="CAE2275484.1"/>
    </source>
</evidence>
<evidence type="ECO:0008006" key="3">
    <source>
        <dbReference type="Google" id="ProtNLM"/>
    </source>
</evidence>
<sequence>MRREVSSSAAAAAAAAAFDSSFASPITTELEDQIAALLRSEPAYSPSSCGDGGGRCRRDVGVSDGPSGTVVPHDEWRARIADWSYRVVDHFRYDREVVSVSMNYFDRFLLLTEKTRSSSSPESPHRGGRVAAPLSPTSALSTEDVPSSEIDSRTYQLAAMTSLYLAVKLHGEQPEESSSDASSSSSSSSSTSRGQRGGQQPPSPGRQPPPENRRKRRRRRRLRLLSFVELSRGQFRAEDITGMEKRMLETLRWRVNPPTPMVFVSYLLRLLPASPPPTTESSHRDGGKFLGMTEHECRDLAQEEQQRHDLVLHILHELSRYLAELSVCLSDVSAAHDPSALAYAAVLVSAECLTSEALPPAMLDDFLSDVRGLSPKLTEDNPDVIYLASRMREAFLPELLLDGTASTGGGDSTSEATGHPIAIAREAGLLDVHALYGSDDEQDIDSDGGYEYCESRYHEDMKKSNGSGAGPKAHKRRRNPSSNCVIEEASLQSQQLRGSPKRSNDGIAPPEEEEHDSPVCVSKVTVSVNIIKD</sequence>
<dbReference type="PANTHER" id="PTHR10177">
    <property type="entry name" value="CYCLINS"/>
    <property type="match status" value="1"/>
</dbReference>
<dbReference type="AlphaFoldDB" id="A0A7S4NA06"/>
<feature type="region of interest" description="Disordered" evidence="1">
    <location>
        <begin position="460"/>
        <end position="520"/>
    </location>
</feature>
<feature type="region of interest" description="Disordered" evidence="1">
    <location>
        <begin position="170"/>
        <end position="220"/>
    </location>
</feature>
<feature type="compositionally biased region" description="Polar residues" evidence="1">
    <location>
        <begin position="135"/>
        <end position="145"/>
    </location>
</feature>
<organism evidence="2">
    <name type="scientific">Odontella aurita</name>
    <dbReference type="NCBI Taxonomy" id="265563"/>
    <lineage>
        <taxon>Eukaryota</taxon>
        <taxon>Sar</taxon>
        <taxon>Stramenopiles</taxon>
        <taxon>Ochrophyta</taxon>
        <taxon>Bacillariophyta</taxon>
        <taxon>Mediophyceae</taxon>
        <taxon>Biddulphiophycidae</taxon>
        <taxon>Eupodiscales</taxon>
        <taxon>Odontellaceae</taxon>
        <taxon>Odontella</taxon>
    </lineage>
</organism>
<accession>A0A7S4NA06</accession>
<feature type="compositionally biased region" description="Polar residues" evidence="1">
    <location>
        <begin position="480"/>
        <end position="497"/>
    </location>
</feature>
<feature type="compositionally biased region" description="Low complexity" evidence="1">
    <location>
        <begin position="179"/>
        <end position="200"/>
    </location>
</feature>
<evidence type="ECO:0000256" key="1">
    <source>
        <dbReference type="SAM" id="MobiDB-lite"/>
    </source>
</evidence>
<feature type="compositionally biased region" description="Pro residues" evidence="1">
    <location>
        <begin position="201"/>
        <end position="210"/>
    </location>
</feature>
<reference evidence="2" key="1">
    <citation type="submission" date="2021-01" db="EMBL/GenBank/DDBJ databases">
        <authorList>
            <person name="Corre E."/>
            <person name="Pelletier E."/>
            <person name="Niang G."/>
            <person name="Scheremetjew M."/>
            <person name="Finn R."/>
            <person name="Kale V."/>
            <person name="Holt S."/>
            <person name="Cochrane G."/>
            <person name="Meng A."/>
            <person name="Brown T."/>
            <person name="Cohen L."/>
        </authorList>
    </citation>
    <scope>NUCLEOTIDE SEQUENCE</scope>
    <source>
        <strain evidence="2">Isolate 1302-5</strain>
    </source>
</reference>